<keyword evidence="2" id="KW-1185">Reference proteome</keyword>
<evidence type="ECO:0008006" key="3">
    <source>
        <dbReference type="Google" id="ProtNLM"/>
    </source>
</evidence>
<accession>A0ABW7D1X0</accession>
<dbReference type="RefSeq" id="WP_394164529.1">
    <property type="nucleotide sequence ID" value="NZ_JBHGCJ010000017.1"/>
</dbReference>
<protein>
    <recommendedName>
        <fullName evidence="3">Transmembrane protein</fullName>
    </recommendedName>
</protein>
<sequence>MSAVTFFLGFLAGATAATVVAGTWLARAQAAHFAQMLAQIKSLGPQA</sequence>
<reference evidence="1 2" key="1">
    <citation type="submission" date="2024-09" db="EMBL/GenBank/DDBJ databases">
        <authorList>
            <consortium name="All-Russian atlas of soil microorganisms"/>
            <consortium name="as a basis for the search for new antimicrobial producers and enzymes with unique properties"/>
            <person name="Sokolova E.A."/>
            <person name="Voronina E.N."/>
        </authorList>
    </citation>
    <scope>NUCLEOTIDE SEQUENCE [LARGE SCALE GENOMIC DNA]</scope>
    <source>
        <strain evidence="1 2">AF-22b-331.1</strain>
    </source>
</reference>
<name>A0ABW7D1X0_9GAMM</name>
<organism evidence="1 2">
    <name type="scientific">Stenotrophomonas nematodicola</name>
    <dbReference type="NCBI Taxonomy" id="2656746"/>
    <lineage>
        <taxon>Bacteria</taxon>
        <taxon>Pseudomonadati</taxon>
        <taxon>Pseudomonadota</taxon>
        <taxon>Gammaproteobacteria</taxon>
        <taxon>Lysobacterales</taxon>
        <taxon>Lysobacteraceae</taxon>
        <taxon>Stenotrophomonas</taxon>
    </lineage>
</organism>
<evidence type="ECO:0000313" key="2">
    <source>
        <dbReference type="Proteomes" id="UP001605261"/>
    </source>
</evidence>
<dbReference type="Proteomes" id="UP001605261">
    <property type="component" value="Unassembled WGS sequence"/>
</dbReference>
<proteinExistence type="predicted"/>
<comment type="caution">
    <text evidence="1">The sequence shown here is derived from an EMBL/GenBank/DDBJ whole genome shotgun (WGS) entry which is preliminary data.</text>
</comment>
<evidence type="ECO:0000313" key="1">
    <source>
        <dbReference type="EMBL" id="MFG6111160.1"/>
    </source>
</evidence>
<dbReference type="EMBL" id="JBHGCJ010000017">
    <property type="protein sequence ID" value="MFG6111160.1"/>
    <property type="molecule type" value="Genomic_DNA"/>
</dbReference>
<gene>
    <name evidence="1" type="ORF">ACEU0G_001049</name>
</gene>